<accession>A0A3R9WXT8</accession>
<name>A0A3R9WXT8_9CREN</name>
<evidence type="ECO:0000313" key="1">
    <source>
        <dbReference type="EMBL" id="RSN67994.1"/>
    </source>
</evidence>
<protein>
    <recommendedName>
        <fullName evidence="3">PIN domain-containing protein</fullName>
    </recommendedName>
</protein>
<comment type="caution">
    <text evidence="1">The sequence shown here is derived from an EMBL/GenBank/DDBJ whole genome shotgun (WGS) entry which is preliminary data.</text>
</comment>
<dbReference type="EMBL" id="RCOR01000037">
    <property type="protein sequence ID" value="RSN67994.1"/>
    <property type="molecule type" value="Genomic_DNA"/>
</dbReference>
<dbReference type="Proteomes" id="UP000278149">
    <property type="component" value="Unassembled WGS sequence"/>
</dbReference>
<proteinExistence type="predicted"/>
<dbReference type="RefSeq" id="WP_125742215.1">
    <property type="nucleotide sequence ID" value="NZ_RCOR01000037.1"/>
</dbReference>
<dbReference type="AlphaFoldDB" id="A0A3R9WXT8"/>
<reference evidence="1 2" key="1">
    <citation type="submission" date="2018-10" db="EMBL/GenBank/DDBJ databases">
        <title>Co-occurring genomic capacity for anaerobic methane metabolism and dissimilatory sulfite reduction discovered in the Korarchaeota.</title>
        <authorList>
            <person name="Mckay L.J."/>
            <person name="Dlakic M."/>
            <person name="Fields M.W."/>
            <person name="Delmont T.O."/>
            <person name="Eren A.M."/>
            <person name="Jay Z.J."/>
            <person name="Klingelsmith K.B."/>
            <person name="Rusch D.B."/>
            <person name="Inskeep W.P."/>
        </authorList>
    </citation>
    <scope>NUCLEOTIDE SEQUENCE [LARGE SCALE GENOMIC DNA]</scope>
    <source>
        <strain evidence="1 2">WS</strain>
    </source>
</reference>
<evidence type="ECO:0008006" key="3">
    <source>
        <dbReference type="Google" id="ProtNLM"/>
    </source>
</evidence>
<evidence type="ECO:0000313" key="2">
    <source>
        <dbReference type="Proteomes" id="UP000278149"/>
    </source>
</evidence>
<organism evidence="1 2">
    <name type="scientific">Candidatus Korarchaeum cryptofilum</name>
    <dbReference type="NCBI Taxonomy" id="498846"/>
    <lineage>
        <taxon>Archaea</taxon>
        <taxon>Thermoproteota</taxon>
        <taxon>Candidatus Korarchaeia</taxon>
        <taxon>Candidatus Korarchaeales</taxon>
        <taxon>Candidatus Korarchaeaceae</taxon>
        <taxon>Candidatus Korarchaeum</taxon>
    </lineage>
</organism>
<gene>
    <name evidence="1" type="ORF">D9Q81_06825</name>
</gene>
<sequence length="183" mass="21436">MRGVADACFLIDWSRYRRKGILEKLFDLLLIHEETLLQLRSPPAIEYVSSLLASGLLRLYPWSPDDERQYSKLRDEVSLDPRIPSLERPDLLCLVIAHRTGSVLLSENLGVLRVTQFHPIYSRVKVWTSLEVLENSIYNGLISVSSVDEFLEILREYEEDARHIFNKRRVDAATRRLKEWLKR</sequence>